<dbReference type="Gene3D" id="3.40.50.300">
    <property type="entry name" value="P-loop containing nucleotide triphosphate hydrolases"/>
    <property type="match status" value="1"/>
</dbReference>
<dbReference type="PROSITE" id="PS00678">
    <property type="entry name" value="WD_REPEATS_1"/>
    <property type="match status" value="2"/>
</dbReference>
<dbReference type="HOGENOM" id="CLU_000288_6_0_1"/>
<dbReference type="CDD" id="cd00200">
    <property type="entry name" value="WD40"/>
    <property type="match status" value="1"/>
</dbReference>
<dbReference type="Pfam" id="PF24883">
    <property type="entry name" value="NPHP3_N"/>
    <property type="match status" value="1"/>
</dbReference>
<keyword evidence="1 3" id="KW-0853">WD repeat</keyword>
<dbReference type="InterPro" id="IPR027417">
    <property type="entry name" value="P-loop_NTPase"/>
</dbReference>
<dbReference type="STRING" id="933852.A0A0C2W4Q4"/>
<name>A0A0C2W4Q4_SERVB</name>
<dbReference type="PROSITE" id="PS50294">
    <property type="entry name" value="WD_REPEATS_REGION"/>
    <property type="match status" value="6"/>
</dbReference>
<dbReference type="PROSITE" id="PS50082">
    <property type="entry name" value="WD_REPEATS_2"/>
    <property type="match status" value="7"/>
</dbReference>
<dbReference type="PANTHER" id="PTHR19848">
    <property type="entry name" value="WD40 REPEAT PROTEIN"/>
    <property type="match status" value="1"/>
</dbReference>
<evidence type="ECO:0000259" key="4">
    <source>
        <dbReference type="Pfam" id="PF24883"/>
    </source>
</evidence>
<dbReference type="PANTHER" id="PTHR19848:SF8">
    <property type="entry name" value="F-BOX AND WD REPEAT DOMAIN CONTAINING 7"/>
    <property type="match status" value="1"/>
</dbReference>
<feature type="repeat" description="WD" evidence="3">
    <location>
        <begin position="762"/>
        <end position="794"/>
    </location>
</feature>
<dbReference type="SUPFAM" id="SSF50978">
    <property type="entry name" value="WD40 repeat-like"/>
    <property type="match status" value="1"/>
</dbReference>
<gene>
    <name evidence="5" type="ORF">M408DRAFT_80517</name>
</gene>
<dbReference type="InterPro" id="IPR056884">
    <property type="entry name" value="NPHP3-like_N"/>
</dbReference>
<reference evidence="5 6" key="1">
    <citation type="submission" date="2014-04" db="EMBL/GenBank/DDBJ databases">
        <authorList>
            <consortium name="DOE Joint Genome Institute"/>
            <person name="Kuo A."/>
            <person name="Zuccaro A."/>
            <person name="Kohler A."/>
            <person name="Nagy L.G."/>
            <person name="Floudas D."/>
            <person name="Copeland A."/>
            <person name="Barry K.W."/>
            <person name="Cichocki N."/>
            <person name="Veneault-Fourrey C."/>
            <person name="LaButti K."/>
            <person name="Lindquist E.A."/>
            <person name="Lipzen A."/>
            <person name="Lundell T."/>
            <person name="Morin E."/>
            <person name="Murat C."/>
            <person name="Sun H."/>
            <person name="Tunlid A."/>
            <person name="Henrissat B."/>
            <person name="Grigoriev I.V."/>
            <person name="Hibbett D.S."/>
            <person name="Martin F."/>
            <person name="Nordberg H.P."/>
            <person name="Cantor M.N."/>
            <person name="Hua S.X."/>
        </authorList>
    </citation>
    <scope>NUCLEOTIDE SEQUENCE [LARGE SCALE GENOMIC DNA]</scope>
    <source>
        <strain evidence="5 6">MAFF 305830</strain>
    </source>
</reference>
<dbReference type="Proteomes" id="UP000054097">
    <property type="component" value="Unassembled WGS sequence"/>
</dbReference>
<dbReference type="InterPro" id="IPR036322">
    <property type="entry name" value="WD40_repeat_dom_sf"/>
</dbReference>
<dbReference type="PRINTS" id="PR00320">
    <property type="entry name" value="GPROTEINBRPT"/>
</dbReference>
<feature type="repeat" description="WD" evidence="3">
    <location>
        <begin position="559"/>
        <end position="600"/>
    </location>
</feature>
<evidence type="ECO:0000256" key="2">
    <source>
        <dbReference type="ARBA" id="ARBA00022737"/>
    </source>
</evidence>
<evidence type="ECO:0000256" key="1">
    <source>
        <dbReference type="ARBA" id="ARBA00022574"/>
    </source>
</evidence>
<dbReference type="InterPro" id="IPR020472">
    <property type="entry name" value="WD40_PAC1"/>
</dbReference>
<evidence type="ECO:0000256" key="3">
    <source>
        <dbReference type="PROSITE-ProRule" id="PRU00221"/>
    </source>
</evidence>
<dbReference type="Pfam" id="PF00400">
    <property type="entry name" value="WD40"/>
    <property type="match status" value="7"/>
</dbReference>
<feature type="repeat" description="WD" evidence="3">
    <location>
        <begin position="688"/>
        <end position="729"/>
    </location>
</feature>
<accession>A0A0C2W4Q4</accession>
<dbReference type="InterPro" id="IPR001680">
    <property type="entry name" value="WD40_rpt"/>
</dbReference>
<dbReference type="OrthoDB" id="538223at2759"/>
<dbReference type="AlphaFoldDB" id="A0A0C2W4Q4"/>
<reference evidence="6" key="2">
    <citation type="submission" date="2015-01" db="EMBL/GenBank/DDBJ databases">
        <title>Evolutionary Origins and Diversification of the Mycorrhizal Mutualists.</title>
        <authorList>
            <consortium name="DOE Joint Genome Institute"/>
            <consortium name="Mycorrhizal Genomics Consortium"/>
            <person name="Kohler A."/>
            <person name="Kuo A."/>
            <person name="Nagy L.G."/>
            <person name="Floudas D."/>
            <person name="Copeland A."/>
            <person name="Barry K.W."/>
            <person name="Cichocki N."/>
            <person name="Veneault-Fourrey C."/>
            <person name="LaButti K."/>
            <person name="Lindquist E.A."/>
            <person name="Lipzen A."/>
            <person name="Lundell T."/>
            <person name="Morin E."/>
            <person name="Murat C."/>
            <person name="Riley R."/>
            <person name="Ohm R."/>
            <person name="Sun H."/>
            <person name="Tunlid A."/>
            <person name="Henrissat B."/>
            <person name="Grigoriev I.V."/>
            <person name="Hibbett D.S."/>
            <person name="Martin F."/>
        </authorList>
    </citation>
    <scope>NUCLEOTIDE SEQUENCE [LARGE SCALE GENOMIC DNA]</scope>
    <source>
        <strain evidence="6">MAFF 305830</strain>
    </source>
</reference>
<feature type="repeat" description="WD" evidence="3">
    <location>
        <begin position="731"/>
        <end position="761"/>
    </location>
</feature>
<dbReference type="InterPro" id="IPR015943">
    <property type="entry name" value="WD40/YVTN_repeat-like_dom_sf"/>
</dbReference>
<keyword evidence="6" id="KW-1185">Reference proteome</keyword>
<organism evidence="5 6">
    <name type="scientific">Serendipita vermifera MAFF 305830</name>
    <dbReference type="NCBI Taxonomy" id="933852"/>
    <lineage>
        <taxon>Eukaryota</taxon>
        <taxon>Fungi</taxon>
        <taxon>Dikarya</taxon>
        <taxon>Basidiomycota</taxon>
        <taxon>Agaricomycotina</taxon>
        <taxon>Agaricomycetes</taxon>
        <taxon>Sebacinales</taxon>
        <taxon>Serendipitaceae</taxon>
        <taxon>Serendipita</taxon>
    </lineage>
</organism>
<keyword evidence="2" id="KW-0677">Repeat</keyword>
<dbReference type="SUPFAM" id="SSF52540">
    <property type="entry name" value="P-loop containing nucleoside triphosphate hydrolases"/>
    <property type="match status" value="1"/>
</dbReference>
<feature type="domain" description="Nephrocystin 3-like N-terminal" evidence="4">
    <location>
        <begin position="15"/>
        <end position="177"/>
    </location>
</feature>
<feature type="repeat" description="WD" evidence="3">
    <location>
        <begin position="645"/>
        <end position="686"/>
    </location>
</feature>
<sequence>ECMEGTREDILRIALDWVADSGATNIFWLKGYPGVGKSAIAASLVKKLRDIARLGASFFFQRESSNAMTTSALWRTVAYGLASEYPTLRNHLISTLETDEAVVATVSIEKLFRKLIHEPLVAFEEAGGQDTVVVVIDALDECGGLDGQHSSQRTNLMRTLEIWSTLPKRFKLVVTSRAEPDIVRLFSTIEHESFEILSGKMVQSKSSKDIEKFLQYHLGQIAARSNGTLAPDWPGRQIKAWFTRLAAGLFIWVDTAVRFLRQGEPQEQLNRILGGTGMGGLATLYSSILGASFVEPTEKVLGNFRRIVGAIILAKEPLTASSLIHLCSVDHSMLSYIRNGLQSVMDTGEALRFSHQSFVDFLLNSTECRPGFLINLHQQKRYMTLGCFRIMKWHLRFNICDIKSSHKRNNDVAGLERRIKERIPPHLAYSCHYWANHLPAAFDPEISEHIDYFVQNQFLVWLEVLSLTKRVNLGTNMIGRLIEWLRNGNQDDKLARDMKKFIAAFGSIISQSVPHIYLSALPLSPRLAGVSKQYMNDYPRTIRIKRGGQDNWPAIQNVIVGHKDPVNSVVFSSDGTRVISDSWDSAIRVWDAETAEPIAGPFRGHGTEDISMAFSPDGKRTAFGSWKGTIRVWDTETGEMVAGPFEVHTSKITSVAFSSDGKRIVSGSSDSTLRVCDTKTGEMVAGTFEGHTSKVTCVEFSPNGIRIASGCRDGIIWVWNARTAETVAGPFQGHTETVTCLAFSPDGARIVSGSWDQRIRVSVAFSPDGTRIVSGSWDKTIRVWNARNAEVISRPINGHAEGIGLAAFSPNQPSIASTSEDESNHLWRTTASLVSIST</sequence>
<feature type="repeat" description="WD" evidence="3">
    <location>
        <begin position="796"/>
        <end position="827"/>
    </location>
</feature>
<evidence type="ECO:0000313" key="5">
    <source>
        <dbReference type="EMBL" id="KIM21458.1"/>
    </source>
</evidence>
<proteinExistence type="predicted"/>
<dbReference type="SMART" id="SM00320">
    <property type="entry name" value="WD40"/>
    <property type="match status" value="6"/>
</dbReference>
<evidence type="ECO:0000313" key="6">
    <source>
        <dbReference type="Proteomes" id="UP000054097"/>
    </source>
</evidence>
<dbReference type="Gene3D" id="2.130.10.10">
    <property type="entry name" value="YVTN repeat-like/Quinoprotein amine dehydrogenase"/>
    <property type="match status" value="3"/>
</dbReference>
<dbReference type="EMBL" id="KN824382">
    <property type="protein sequence ID" value="KIM21458.1"/>
    <property type="molecule type" value="Genomic_DNA"/>
</dbReference>
<protein>
    <recommendedName>
        <fullName evidence="4">Nephrocystin 3-like N-terminal domain-containing protein</fullName>
    </recommendedName>
</protein>
<feature type="non-terminal residue" evidence="5">
    <location>
        <position position="1"/>
    </location>
</feature>
<dbReference type="InterPro" id="IPR019775">
    <property type="entry name" value="WD40_repeat_CS"/>
</dbReference>
<feature type="repeat" description="WD" evidence="3">
    <location>
        <begin position="602"/>
        <end position="643"/>
    </location>
</feature>